<dbReference type="OrthoDB" id="53330at2759"/>
<feature type="compositionally biased region" description="Polar residues" evidence="1">
    <location>
        <begin position="154"/>
        <end position="169"/>
    </location>
</feature>
<comment type="caution">
    <text evidence="2">The sequence shown here is derived from an EMBL/GenBank/DDBJ whole genome shotgun (WGS) entry which is preliminary data.</text>
</comment>
<evidence type="ECO:0000313" key="3">
    <source>
        <dbReference type="Proteomes" id="UP000693970"/>
    </source>
</evidence>
<proteinExistence type="predicted"/>
<feature type="region of interest" description="Disordered" evidence="1">
    <location>
        <begin position="140"/>
        <end position="181"/>
    </location>
</feature>
<dbReference type="EMBL" id="JAGRRH010000020">
    <property type="protein sequence ID" value="KAG7348581.1"/>
    <property type="molecule type" value="Genomic_DNA"/>
</dbReference>
<dbReference type="Proteomes" id="UP000693970">
    <property type="component" value="Unassembled WGS sequence"/>
</dbReference>
<protein>
    <submittedName>
        <fullName evidence="2">Uncharacterized protein</fullName>
    </submittedName>
</protein>
<organism evidence="2 3">
    <name type="scientific">Nitzschia inconspicua</name>
    <dbReference type="NCBI Taxonomy" id="303405"/>
    <lineage>
        <taxon>Eukaryota</taxon>
        <taxon>Sar</taxon>
        <taxon>Stramenopiles</taxon>
        <taxon>Ochrophyta</taxon>
        <taxon>Bacillariophyta</taxon>
        <taxon>Bacillariophyceae</taxon>
        <taxon>Bacillariophycidae</taxon>
        <taxon>Bacillariales</taxon>
        <taxon>Bacillariaceae</taxon>
        <taxon>Nitzschia</taxon>
    </lineage>
</organism>
<sequence>MVLPLTDGAPKVTKEIVGHALELTIHHPTIGPKICNKWITVDTIIDAIRAASVINASMGMNARLLGTLLPKIPKFASIDRFDGSNLSGFFRAKYSKQSYYIILPPGEQAKYPLFDKQWKEEVERVKSLISFRSLKSNDIPPVEHLPDQGKKGSSVRSRATSSVNPQNTKSDNHERQQDYDYVSMPRQQLVSGTYWDSPEAYKLFMPRPSDSNCRSAIERRIKLLQRAQQYEGWRDLVHGGDPDNVCTNYDKLVIRQKSMFILKAYQIATLEMNRKTWLECCDLAVREINLLGVTLTTRGDNLSRWHRLFRTREAFLLPNTEARVEKDPV</sequence>
<gene>
    <name evidence="2" type="ORF">IV203_017286</name>
</gene>
<reference evidence="2" key="2">
    <citation type="submission" date="2021-04" db="EMBL/GenBank/DDBJ databases">
        <authorList>
            <person name="Podell S."/>
        </authorList>
    </citation>
    <scope>NUCLEOTIDE SEQUENCE</scope>
    <source>
        <strain evidence="2">Hildebrandi</strain>
    </source>
</reference>
<name>A0A9K3PJ31_9STRA</name>
<reference evidence="2" key="1">
    <citation type="journal article" date="2021" name="Sci. Rep.">
        <title>Diploid genomic architecture of Nitzschia inconspicua, an elite biomass production diatom.</title>
        <authorList>
            <person name="Oliver A."/>
            <person name="Podell S."/>
            <person name="Pinowska A."/>
            <person name="Traller J.C."/>
            <person name="Smith S.R."/>
            <person name="McClure R."/>
            <person name="Beliaev A."/>
            <person name="Bohutskyi P."/>
            <person name="Hill E.A."/>
            <person name="Rabines A."/>
            <person name="Zheng H."/>
            <person name="Allen L.Z."/>
            <person name="Kuo A."/>
            <person name="Grigoriev I.V."/>
            <person name="Allen A.E."/>
            <person name="Hazlebeck D."/>
            <person name="Allen E.E."/>
        </authorList>
    </citation>
    <scope>NUCLEOTIDE SEQUENCE</scope>
    <source>
        <strain evidence="2">Hildebrandi</strain>
    </source>
</reference>
<evidence type="ECO:0000313" key="2">
    <source>
        <dbReference type="EMBL" id="KAG7348581.1"/>
    </source>
</evidence>
<dbReference type="AlphaFoldDB" id="A0A9K3PJ31"/>
<keyword evidence="3" id="KW-1185">Reference proteome</keyword>
<evidence type="ECO:0000256" key="1">
    <source>
        <dbReference type="SAM" id="MobiDB-lite"/>
    </source>
</evidence>
<accession>A0A9K3PJ31</accession>